<name>A0AC35U7X2_9BILA</name>
<dbReference type="WBParaSite" id="RSKR_0000874900.1">
    <property type="protein sequence ID" value="RSKR_0000874900.1"/>
    <property type="gene ID" value="RSKR_0000874900"/>
</dbReference>
<evidence type="ECO:0000313" key="2">
    <source>
        <dbReference type="WBParaSite" id="RSKR_0000874900.1"/>
    </source>
</evidence>
<sequence length="451" mass="50940">MYAPFKVLLNVLIYILELVFYGVAWVFQKVFGLFRSKGNGNDDNVGLRKKDDDVLVQEITEEYLAEDLNIINSDEKDDNYECALEPHHSDLTSSLHPESTFNSERIQPRIAFDENAIKSEYGDGVHNRPTSTSESGSTPSFDNASFYTQKRNVNPDIINAAYTSTGDNRTNELTHQNLTNPPTPPPPLAESFLKDFYDKQHPSTLIENELTDSQLYSRPTSSCSYTNNYASDAFLPPLTPYSTSPTKNMICKATKKAAEGDWTGTSKNVITLMNDNKNDDNNNDEMHYVFNHLRTNKNNISQTVPFNPVSADFFIGNSVFQPVREVETMRNAFNRKTEEKWRETTSSPSFNNRGYQELSGNCFDGVGNNNNSAIDGNKNYYVTTPSERATPIYALDGPDTSPYNHGRTSRSLSQNPSYLAQPTNWRYNNTTKPFVNTNFHPEVVSCKSKLK</sequence>
<evidence type="ECO:0000313" key="1">
    <source>
        <dbReference type="Proteomes" id="UP000095286"/>
    </source>
</evidence>
<reference evidence="2" key="1">
    <citation type="submission" date="2016-11" db="UniProtKB">
        <authorList>
            <consortium name="WormBaseParasite"/>
        </authorList>
    </citation>
    <scope>IDENTIFICATION</scope>
    <source>
        <strain evidence="2">KR3021</strain>
    </source>
</reference>
<dbReference type="Proteomes" id="UP000095286">
    <property type="component" value="Unplaced"/>
</dbReference>
<protein>
    <submittedName>
        <fullName evidence="2">Bestrophin homolog</fullName>
    </submittedName>
</protein>
<accession>A0AC35U7X2</accession>
<proteinExistence type="predicted"/>
<organism evidence="1 2">
    <name type="scientific">Rhabditophanes sp. KR3021</name>
    <dbReference type="NCBI Taxonomy" id="114890"/>
    <lineage>
        <taxon>Eukaryota</taxon>
        <taxon>Metazoa</taxon>
        <taxon>Ecdysozoa</taxon>
        <taxon>Nematoda</taxon>
        <taxon>Chromadorea</taxon>
        <taxon>Rhabditida</taxon>
        <taxon>Tylenchina</taxon>
        <taxon>Panagrolaimomorpha</taxon>
        <taxon>Strongyloidoidea</taxon>
        <taxon>Alloionematidae</taxon>
        <taxon>Rhabditophanes</taxon>
    </lineage>
</organism>